<dbReference type="CDD" id="cd05403">
    <property type="entry name" value="NT_KNTase_like"/>
    <property type="match status" value="1"/>
</dbReference>
<sequence length="162" mass="18470">MGTLRLGRHTRRQTPLCLRRPAVMLSEATEHRLRNVFADHPAVRAAYLFGSVAAGRERDRSDLDLGIVVDSDRWEPTDDKVPLITDCMEAAGRDWIDLVVLNGAPLVLQFEAVRPNAPLYGADDFDHGAFVSKVVRMYWDFEPHLRRQRKALKERLQEKAHG</sequence>
<dbReference type="Pfam" id="PF18765">
    <property type="entry name" value="Polbeta"/>
    <property type="match status" value="1"/>
</dbReference>
<name>D5H6E1_SALRM</name>
<dbReference type="InterPro" id="IPR043519">
    <property type="entry name" value="NT_sf"/>
</dbReference>
<dbReference type="NCBIfam" id="NF047752">
    <property type="entry name" value="MntA_antitoxin"/>
    <property type="match status" value="1"/>
</dbReference>
<evidence type="ECO:0000313" key="3">
    <source>
        <dbReference type="Proteomes" id="UP000000933"/>
    </source>
</evidence>
<evidence type="ECO:0000259" key="1">
    <source>
        <dbReference type="Pfam" id="PF18765"/>
    </source>
</evidence>
<dbReference type="EMBL" id="FP565814">
    <property type="protein sequence ID" value="CBH23596.1"/>
    <property type="molecule type" value="Genomic_DNA"/>
</dbReference>
<dbReference type="SUPFAM" id="SSF81301">
    <property type="entry name" value="Nucleotidyltransferase"/>
    <property type="match status" value="1"/>
</dbReference>
<dbReference type="PANTHER" id="PTHR43852">
    <property type="entry name" value="NUCLEOTIDYLTRANSFERASE"/>
    <property type="match status" value="1"/>
</dbReference>
<gene>
    <name evidence="2" type="ordered locus">SRM_00675</name>
</gene>
<dbReference type="InterPro" id="IPR041633">
    <property type="entry name" value="Polbeta"/>
</dbReference>
<accession>D5H6E1</accession>
<feature type="domain" description="Polymerase beta nucleotidyltransferase" evidence="1">
    <location>
        <begin position="33"/>
        <end position="124"/>
    </location>
</feature>
<reference evidence="2 3" key="1">
    <citation type="journal article" date="2010" name="ISME J.">
        <title>Fine-scale evolution: genomic, phenotypic and ecological differentiation in two coexisting Salinibacter ruber strains.</title>
        <authorList>
            <person name="Pena A."/>
            <person name="Teeling H."/>
            <person name="Huerta-Cepas J."/>
            <person name="Santos F."/>
            <person name="Yarza P."/>
            <person name="Brito-Echeverria J."/>
            <person name="Lucio M."/>
            <person name="Schmitt-Kopplin P."/>
            <person name="Meseguer I."/>
            <person name="Schenowitz C."/>
            <person name="Dossat C."/>
            <person name="Barbe V."/>
            <person name="Dopazo J."/>
            <person name="Rossello-Mora R."/>
            <person name="Schuler M."/>
            <person name="Glockner F.O."/>
            <person name="Amann R."/>
            <person name="Gabaldon T."/>
            <person name="Anton J."/>
        </authorList>
    </citation>
    <scope>NUCLEOTIDE SEQUENCE [LARGE SCALE GENOMIC DNA]</scope>
    <source>
        <strain evidence="2 3">M8</strain>
    </source>
</reference>
<reference evidence="3" key="2">
    <citation type="submission" date="2010-04" db="EMBL/GenBank/DDBJ databases">
        <title>Genome sequence of Salinibacter ruber M8.</title>
        <authorList>
            <consortium name="Genoscope"/>
        </authorList>
    </citation>
    <scope>NUCLEOTIDE SEQUENCE [LARGE SCALE GENOMIC DNA]</scope>
    <source>
        <strain evidence="3">M8</strain>
    </source>
</reference>
<dbReference type="KEGG" id="srm:SRM_00675"/>
<protein>
    <submittedName>
        <fullName evidence="2">Nucleotidyltransferase</fullName>
    </submittedName>
</protein>
<dbReference type="InterPro" id="IPR052930">
    <property type="entry name" value="TA_antitoxin_MntA"/>
</dbReference>
<dbReference type="Gene3D" id="3.30.460.10">
    <property type="entry name" value="Beta Polymerase, domain 2"/>
    <property type="match status" value="1"/>
</dbReference>
<dbReference type="Proteomes" id="UP000000933">
    <property type="component" value="Chromosome"/>
</dbReference>
<dbReference type="HOGENOM" id="CLU_130257_1_2_10"/>
<proteinExistence type="predicted"/>
<dbReference type="PANTHER" id="PTHR43852:SF3">
    <property type="entry name" value="NUCLEOTIDYLTRANSFERASE"/>
    <property type="match status" value="1"/>
</dbReference>
<evidence type="ECO:0000313" key="2">
    <source>
        <dbReference type="EMBL" id="CBH23596.1"/>
    </source>
</evidence>
<dbReference type="AlphaFoldDB" id="D5H6E1"/>
<organism evidence="2 3">
    <name type="scientific">Salinibacter ruber (strain M8)</name>
    <dbReference type="NCBI Taxonomy" id="761659"/>
    <lineage>
        <taxon>Bacteria</taxon>
        <taxon>Pseudomonadati</taxon>
        <taxon>Rhodothermota</taxon>
        <taxon>Rhodothermia</taxon>
        <taxon>Rhodothermales</taxon>
        <taxon>Salinibacteraceae</taxon>
        <taxon>Salinibacter</taxon>
    </lineage>
</organism>